<evidence type="ECO:0000256" key="8">
    <source>
        <dbReference type="ARBA" id="ARBA00022989"/>
    </source>
</evidence>
<keyword evidence="8 11" id="KW-1133">Transmembrane helix</keyword>
<organism evidence="14 15">
    <name type="scientific">Sandarakinorhabdus fusca</name>
    <dbReference type="NCBI Taxonomy" id="1439888"/>
    <lineage>
        <taxon>Bacteria</taxon>
        <taxon>Pseudomonadati</taxon>
        <taxon>Pseudomonadota</taxon>
        <taxon>Alphaproteobacteria</taxon>
        <taxon>Sphingomonadales</taxon>
        <taxon>Sphingosinicellaceae</taxon>
        <taxon>Sandarakinorhabdus</taxon>
    </lineage>
</organism>
<evidence type="ECO:0000256" key="10">
    <source>
        <dbReference type="PIRNR" id="PIRNR002786"/>
    </source>
</evidence>
<dbReference type="InterPro" id="IPR049031">
    <property type="entry name" value="T2SSK_SAM-like_1st"/>
</dbReference>
<evidence type="ECO:0000259" key="12">
    <source>
        <dbReference type="Pfam" id="PF03934"/>
    </source>
</evidence>
<evidence type="ECO:0000259" key="13">
    <source>
        <dbReference type="Pfam" id="PF21687"/>
    </source>
</evidence>
<name>A0A7C9GU65_9SPHN</name>
<evidence type="ECO:0000256" key="11">
    <source>
        <dbReference type="SAM" id="Phobius"/>
    </source>
</evidence>
<sequence length="330" mass="35043">MTGPIEPAAHERGAALLTVLILVSVLGALAVVVFDRLRLATMLASNHAGIEDARSFSAIAEALVAMKIEDLVTASPGRTTLVGGWQGRATVIPLPSGSAEIRVRDGANCFNLNSLVMDSRDARASRPPAIDQLARLMMVLDVPDSEARRIAAATADWIDSDGDANPEGAEDSVYARGSPAYRTGNTLMTDASEWRAVTGVTPALYARLRPLLCALPVAEISPLNVNTLTPDQAPLLAMLFPGTLSVAAARRVIAARPAAGWGEMASFWNTPALQGVVPSGEGRRQPGVQTSWFAVDMQILAGDGELRETALFDARQSPVKLARRRWTADE</sequence>
<dbReference type="SUPFAM" id="SSF54523">
    <property type="entry name" value="Pili subunits"/>
    <property type="match status" value="1"/>
</dbReference>
<keyword evidence="15" id="KW-1185">Reference proteome</keyword>
<evidence type="ECO:0000256" key="9">
    <source>
        <dbReference type="ARBA" id="ARBA00023136"/>
    </source>
</evidence>
<dbReference type="Pfam" id="PF03934">
    <property type="entry name" value="T2SSK"/>
    <property type="match status" value="1"/>
</dbReference>
<evidence type="ECO:0000313" key="14">
    <source>
        <dbReference type="EMBL" id="MQT16589.1"/>
    </source>
</evidence>
<keyword evidence="6 11" id="KW-0812">Transmembrane</keyword>
<feature type="domain" description="T2SS protein K second SAM-like" evidence="12">
    <location>
        <begin position="223"/>
        <end position="276"/>
    </location>
</feature>
<reference evidence="14 15" key="1">
    <citation type="submission" date="2019-09" db="EMBL/GenBank/DDBJ databases">
        <title>Polymorphobacter sp. isolated from a lake in China.</title>
        <authorList>
            <person name="Liu Z."/>
        </authorList>
    </citation>
    <scope>NUCLEOTIDE SEQUENCE [LARGE SCALE GENOMIC DNA]</scope>
    <source>
        <strain evidence="14 15">D40P</strain>
    </source>
</reference>
<dbReference type="RefSeq" id="WP_152576972.1">
    <property type="nucleotide sequence ID" value="NZ_JAATJI010000001.1"/>
</dbReference>
<dbReference type="Gene3D" id="3.30.1300.30">
    <property type="entry name" value="GSPII I/J protein-like"/>
    <property type="match status" value="1"/>
</dbReference>
<proteinExistence type="inferred from homology"/>
<feature type="transmembrane region" description="Helical" evidence="11">
    <location>
        <begin position="14"/>
        <end position="34"/>
    </location>
</feature>
<dbReference type="SUPFAM" id="SSF158544">
    <property type="entry name" value="GspK insert domain-like"/>
    <property type="match status" value="2"/>
</dbReference>
<dbReference type="Pfam" id="PF21687">
    <property type="entry name" value="T2SSK_1st"/>
    <property type="match status" value="1"/>
</dbReference>
<evidence type="ECO:0000313" key="15">
    <source>
        <dbReference type="Proteomes" id="UP000481327"/>
    </source>
</evidence>
<dbReference type="GO" id="GO:0005886">
    <property type="term" value="C:plasma membrane"/>
    <property type="evidence" value="ECO:0007669"/>
    <property type="project" value="UniProtKB-SubCell"/>
</dbReference>
<keyword evidence="5 10" id="KW-0997">Cell inner membrane</keyword>
<evidence type="ECO:0000256" key="2">
    <source>
        <dbReference type="ARBA" id="ARBA00007246"/>
    </source>
</evidence>
<dbReference type="InterPro" id="IPR038072">
    <property type="entry name" value="GspK_central_sf"/>
</dbReference>
<dbReference type="OrthoDB" id="9788973at2"/>
<dbReference type="InterPro" id="IPR045584">
    <property type="entry name" value="Pilin-like"/>
</dbReference>
<evidence type="ECO:0000256" key="7">
    <source>
        <dbReference type="ARBA" id="ARBA00022927"/>
    </source>
</evidence>
<dbReference type="AlphaFoldDB" id="A0A7C9GU65"/>
<dbReference type="InterPro" id="IPR005628">
    <property type="entry name" value="GspK"/>
</dbReference>
<keyword evidence="7" id="KW-0653">Protein transport</keyword>
<dbReference type="EMBL" id="WIOL01000001">
    <property type="protein sequence ID" value="MQT16589.1"/>
    <property type="molecule type" value="Genomic_DNA"/>
</dbReference>
<dbReference type="GO" id="GO:0009306">
    <property type="term" value="P:protein secretion"/>
    <property type="evidence" value="ECO:0007669"/>
    <property type="project" value="InterPro"/>
</dbReference>
<evidence type="ECO:0000256" key="6">
    <source>
        <dbReference type="ARBA" id="ARBA00022692"/>
    </source>
</evidence>
<dbReference type="Proteomes" id="UP000481327">
    <property type="component" value="Unassembled WGS sequence"/>
</dbReference>
<accession>A0A7C9GU65</accession>
<comment type="similarity">
    <text evidence="2 10">Belongs to the GSP K family.</text>
</comment>
<feature type="domain" description="T2SS protein K first SAM-like" evidence="13">
    <location>
        <begin position="108"/>
        <end position="216"/>
    </location>
</feature>
<keyword evidence="9 10" id="KW-0472">Membrane</keyword>
<keyword evidence="4 10" id="KW-1003">Cell membrane</keyword>
<evidence type="ECO:0000256" key="3">
    <source>
        <dbReference type="ARBA" id="ARBA00022448"/>
    </source>
</evidence>
<evidence type="ECO:0000256" key="5">
    <source>
        <dbReference type="ARBA" id="ARBA00022519"/>
    </source>
</evidence>
<dbReference type="PIRSF" id="PIRSF002786">
    <property type="entry name" value="XcpX"/>
    <property type="match status" value="1"/>
</dbReference>
<protein>
    <recommendedName>
        <fullName evidence="10">Type II secretion system protein K</fullName>
    </recommendedName>
</protein>
<keyword evidence="3 10" id="KW-0813">Transport</keyword>
<comment type="caution">
    <text evidence="14">The sequence shown here is derived from an EMBL/GenBank/DDBJ whole genome shotgun (WGS) entry which is preliminary data.</text>
</comment>
<dbReference type="InterPro" id="IPR049179">
    <property type="entry name" value="T2SSK_SAM-like_2nd"/>
</dbReference>
<dbReference type="NCBIfam" id="NF037980">
    <property type="entry name" value="T2SS_GspK"/>
    <property type="match status" value="1"/>
</dbReference>
<evidence type="ECO:0000256" key="4">
    <source>
        <dbReference type="ARBA" id="ARBA00022475"/>
    </source>
</evidence>
<evidence type="ECO:0000256" key="1">
    <source>
        <dbReference type="ARBA" id="ARBA00004533"/>
    </source>
</evidence>
<comment type="subcellular location">
    <subcellularLocation>
        <location evidence="1 10">Cell inner membrane</location>
    </subcellularLocation>
</comment>
<dbReference type="PANTHER" id="PTHR38831:SF1">
    <property type="entry name" value="TYPE II SECRETION SYSTEM PROTEIN K-RELATED"/>
    <property type="match status" value="1"/>
</dbReference>
<dbReference type="Gene3D" id="1.10.40.60">
    <property type="entry name" value="EpsJ-like"/>
    <property type="match status" value="2"/>
</dbReference>
<dbReference type="PANTHER" id="PTHR38831">
    <property type="entry name" value="TYPE II SECRETION SYSTEM PROTEIN K"/>
    <property type="match status" value="1"/>
</dbReference>
<gene>
    <name evidence="14" type="ORF">F3168_04855</name>
</gene>